<name>A0A1I0MPU2_9EURY</name>
<dbReference type="PANTHER" id="PTHR12526:SF637">
    <property type="entry name" value="GLYCOSYLTRANSFERASE EPSF-RELATED"/>
    <property type="match status" value="1"/>
</dbReference>
<dbReference type="OrthoDB" id="193395at2157"/>
<organism evidence="2 3">
    <name type="scientific">Halobacterium jilantaiense</name>
    <dbReference type="NCBI Taxonomy" id="355548"/>
    <lineage>
        <taxon>Archaea</taxon>
        <taxon>Methanobacteriati</taxon>
        <taxon>Methanobacteriota</taxon>
        <taxon>Stenosarchaea group</taxon>
        <taxon>Halobacteria</taxon>
        <taxon>Halobacteriales</taxon>
        <taxon>Halobacteriaceae</taxon>
        <taxon>Halobacterium</taxon>
    </lineage>
</organism>
<dbReference type="SUPFAM" id="SSF53756">
    <property type="entry name" value="UDP-Glycosyltransferase/glycogen phosphorylase"/>
    <property type="match status" value="1"/>
</dbReference>
<feature type="domain" description="Glycosyltransferase subfamily 4-like N-terminal" evidence="1">
    <location>
        <begin position="47"/>
        <end position="141"/>
    </location>
</feature>
<reference evidence="2 3" key="1">
    <citation type="submission" date="2016-10" db="EMBL/GenBank/DDBJ databases">
        <authorList>
            <person name="de Groot N.N."/>
        </authorList>
    </citation>
    <scope>NUCLEOTIDE SEQUENCE [LARGE SCALE GENOMIC DNA]</scope>
    <source>
        <strain evidence="2 3">CGMCC 1.5337</strain>
    </source>
</reference>
<dbReference type="AlphaFoldDB" id="A0A1I0MPU2"/>
<proteinExistence type="predicted"/>
<accession>A0A1I0MPU2</accession>
<dbReference type="Proteomes" id="UP000198518">
    <property type="component" value="Unassembled WGS sequence"/>
</dbReference>
<dbReference type="PANTHER" id="PTHR12526">
    <property type="entry name" value="GLYCOSYLTRANSFERASE"/>
    <property type="match status" value="1"/>
</dbReference>
<evidence type="ECO:0000313" key="3">
    <source>
        <dbReference type="Proteomes" id="UP000198518"/>
    </source>
</evidence>
<protein>
    <submittedName>
        <fullName evidence="2">Glycosyltransferase involved in cell wall bisynthesis</fullName>
    </submittedName>
</protein>
<keyword evidence="3" id="KW-1185">Reference proteome</keyword>
<dbReference type="EMBL" id="FOJA01000001">
    <property type="protein sequence ID" value="SEV90624.1"/>
    <property type="molecule type" value="Genomic_DNA"/>
</dbReference>
<dbReference type="STRING" id="355548.SAMN04487945_0272"/>
<keyword evidence="2" id="KW-0808">Transferase</keyword>
<evidence type="ECO:0000259" key="1">
    <source>
        <dbReference type="Pfam" id="PF13439"/>
    </source>
</evidence>
<dbReference type="GO" id="GO:0016740">
    <property type="term" value="F:transferase activity"/>
    <property type="evidence" value="ECO:0007669"/>
    <property type="project" value="UniProtKB-KW"/>
</dbReference>
<sequence>MRVLNLVTTPRSRFYRQQVEALTGHGVEETTLAVPGHHEYGESDNGRTVFDYARFLPTVLRHAAGNYDLVHANYGLTAPHAVLQARLPVVVSLWGSDLAGRYGQVSRLATRFADAVVVMSEAMADDLGRDCHVVPHGVDLDMFRPEPTGAARDRLGWRDDARYVLFPYPQGRAVKNYPRADRVVDAARDRVDGDLVLQSVQGVDHEDMATYFNAADVLLLTSRREGSPNVVKEALACNLPVVSTDVGDVRERVAGVTASRVSDDDDELADGVVEAVGVDGAPDGRAAARTVGRERCTERLLDVYRSVLDAA</sequence>
<evidence type="ECO:0000313" key="2">
    <source>
        <dbReference type="EMBL" id="SEV90624.1"/>
    </source>
</evidence>
<dbReference type="Pfam" id="PF13439">
    <property type="entry name" value="Glyco_transf_4"/>
    <property type="match status" value="1"/>
</dbReference>
<dbReference type="CDD" id="cd03801">
    <property type="entry name" value="GT4_PimA-like"/>
    <property type="match status" value="1"/>
</dbReference>
<dbReference type="Pfam" id="PF13692">
    <property type="entry name" value="Glyco_trans_1_4"/>
    <property type="match status" value="1"/>
</dbReference>
<dbReference type="RefSeq" id="WP_089667352.1">
    <property type="nucleotide sequence ID" value="NZ_FOJA01000001.1"/>
</dbReference>
<dbReference type="InterPro" id="IPR028098">
    <property type="entry name" value="Glyco_trans_4-like_N"/>
</dbReference>
<gene>
    <name evidence="2" type="ORF">SAMN04487945_0272</name>
</gene>
<dbReference type="Gene3D" id="3.40.50.2000">
    <property type="entry name" value="Glycogen Phosphorylase B"/>
    <property type="match status" value="2"/>
</dbReference>